<accession>A0A1M5ASJ0</accession>
<dbReference type="RefSeq" id="WP_073038637.1">
    <property type="nucleotide sequence ID" value="NZ_FQVB01000015.1"/>
</dbReference>
<dbReference type="Gene3D" id="3.10.450.620">
    <property type="entry name" value="JHP933, nucleotidyltransferase-like core domain"/>
    <property type="match status" value="1"/>
</dbReference>
<dbReference type="EMBL" id="FQVB01000015">
    <property type="protein sequence ID" value="SHF33199.1"/>
    <property type="molecule type" value="Genomic_DNA"/>
</dbReference>
<dbReference type="OrthoDB" id="361603at2"/>
<keyword evidence="2" id="KW-1185">Reference proteome</keyword>
<dbReference type="Pfam" id="PF08843">
    <property type="entry name" value="AbiEii"/>
    <property type="match status" value="1"/>
</dbReference>
<keyword evidence="1" id="KW-0808">Transferase</keyword>
<dbReference type="STRING" id="1121391.SAMN02745206_01775"/>
<dbReference type="GO" id="GO:0016740">
    <property type="term" value="F:transferase activity"/>
    <property type="evidence" value="ECO:0007669"/>
    <property type="project" value="UniProtKB-KW"/>
</dbReference>
<organism evidence="1 2">
    <name type="scientific">Desulfacinum infernum DSM 9756</name>
    <dbReference type="NCBI Taxonomy" id="1121391"/>
    <lineage>
        <taxon>Bacteria</taxon>
        <taxon>Pseudomonadati</taxon>
        <taxon>Thermodesulfobacteriota</taxon>
        <taxon>Syntrophobacteria</taxon>
        <taxon>Syntrophobacterales</taxon>
        <taxon>Syntrophobacteraceae</taxon>
        <taxon>Desulfacinum</taxon>
    </lineage>
</organism>
<dbReference type="AlphaFoldDB" id="A0A1M5ASJ0"/>
<evidence type="ECO:0000313" key="1">
    <source>
        <dbReference type="EMBL" id="SHF33199.1"/>
    </source>
</evidence>
<evidence type="ECO:0000313" key="2">
    <source>
        <dbReference type="Proteomes" id="UP000184076"/>
    </source>
</evidence>
<protein>
    <submittedName>
        <fullName evidence="1">Nucleotidyl transferase AbiEii toxin, Type IV TA system</fullName>
    </submittedName>
</protein>
<sequence length="228" mass="26783">MGIVDYRALYRLQDEVLDVVFASENIFYLTGGTCLSRFYKAKRYSDDLDFFADSSARYPFALRRVRLRLAERHRVRVEVESKDFARFRINDFLQVDFVNEHAPRWKEVVVTPEGRVIDNIENILANKLTAVVARDDPKDVFDVYLIWKFYAFSWAEILDAAQKKACFSDDILAVRLRTFPEEAFSTLKLIDPDFLKDFSEDRPVLLDELIRRAPHRPSSQGRTLRSER</sequence>
<dbReference type="Proteomes" id="UP000184076">
    <property type="component" value="Unassembled WGS sequence"/>
</dbReference>
<reference evidence="2" key="1">
    <citation type="submission" date="2016-11" db="EMBL/GenBank/DDBJ databases">
        <authorList>
            <person name="Varghese N."/>
            <person name="Submissions S."/>
        </authorList>
    </citation>
    <scope>NUCLEOTIDE SEQUENCE [LARGE SCALE GENOMIC DNA]</scope>
    <source>
        <strain evidence="2">DSM 9756</strain>
    </source>
</reference>
<dbReference type="InterPro" id="IPR014942">
    <property type="entry name" value="AbiEii"/>
</dbReference>
<proteinExistence type="predicted"/>
<name>A0A1M5ASJ0_9BACT</name>
<gene>
    <name evidence="1" type="ORF">SAMN02745206_01775</name>
</gene>